<keyword evidence="3 6" id="KW-0238">DNA-binding</keyword>
<feature type="DNA-binding region" description="Homeobox" evidence="6">
    <location>
        <begin position="307"/>
        <end position="366"/>
    </location>
</feature>
<reference evidence="12" key="1">
    <citation type="submission" date="2015-01" db="EMBL/GenBank/DDBJ databases">
        <authorList>
            <person name="Aksoy S."/>
            <person name="Warren W."/>
            <person name="Wilson R.K."/>
        </authorList>
    </citation>
    <scope>NUCLEOTIDE SEQUENCE [LARGE SCALE GENOMIC DNA]</scope>
    <source>
        <strain evidence="12">IAEA</strain>
    </source>
</reference>
<evidence type="ECO:0000313" key="11">
    <source>
        <dbReference type="EnsemblMetazoa" id="GPPI047990-PA"/>
    </source>
</evidence>
<dbReference type="SUPFAM" id="SSF46689">
    <property type="entry name" value="Homeodomain-like"/>
    <property type="match status" value="1"/>
</dbReference>
<evidence type="ECO:0000256" key="2">
    <source>
        <dbReference type="ARBA" id="ARBA00022473"/>
    </source>
</evidence>
<evidence type="ECO:0000313" key="12">
    <source>
        <dbReference type="Proteomes" id="UP000092460"/>
    </source>
</evidence>
<evidence type="ECO:0000256" key="5">
    <source>
        <dbReference type="ARBA" id="ARBA00023242"/>
    </source>
</evidence>
<dbReference type="EnsemblMetazoa" id="GPPI047990-RA">
    <property type="protein sequence ID" value="GPPI047990-PA"/>
    <property type="gene ID" value="GPPI047990"/>
</dbReference>
<dbReference type="AlphaFoldDB" id="A0A1B0B533"/>
<dbReference type="GO" id="GO:0000981">
    <property type="term" value="F:DNA-binding transcription factor activity, RNA polymerase II-specific"/>
    <property type="evidence" value="ECO:0007669"/>
    <property type="project" value="InterPro"/>
</dbReference>
<dbReference type="SMART" id="SM00389">
    <property type="entry name" value="HOX"/>
    <property type="match status" value="1"/>
</dbReference>
<dbReference type="EMBL" id="JXJN01008601">
    <property type="status" value="NOT_ANNOTATED_CDS"/>
    <property type="molecule type" value="Genomic_DNA"/>
</dbReference>
<dbReference type="Gene3D" id="1.10.10.60">
    <property type="entry name" value="Homeodomain-like"/>
    <property type="match status" value="1"/>
</dbReference>
<dbReference type="EMBL" id="JXJN01024912">
    <property type="status" value="NOT_ANNOTATED_CDS"/>
    <property type="molecule type" value="Genomic_DNA"/>
</dbReference>
<comment type="subcellular location">
    <subcellularLocation>
        <location evidence="1 6 7">Nucleus</location>
    </subcellularLocation>
</comment>
<dbReference type="PROSITE" id="PS00027">
    <property type="entry name" value="HOMEOBOX_1"/>
    <property type="match status" value="1"/>
</dbReference>
<keyword evidence="2" id="KW-0217">Developmental protein</keyword>
<feature type="region of interest" description="Disordered" evidence="8">
    <location>
        <begin position="286"/>
        <end position="310"/>
    </location>
</feature>
<dbReference type="GO" id="GO:0005634">
    <property type="term" value="C:nucleus"/>
    <property type="evidence" value="ECO:0007669"/>
    <property type="project" value="UniProtKB-SubCell"/>
</dbReference>
<keyword evidence="5 6" id="KW-0539">Nucleus</keyword>
<dbReference type="GO" id="GO:0030154">
    <property type="term" value="P:cell differentiation"/>
    <property type="evidence" value="ECO:0007669"/>
    <property type="project" value="TreeGrafter"/>
</dbReference>
<evidence type="ECO:0000256" key="4">
    <source>
        <dbReference type="ARBA" id="ARBA00023155"/>
    </source>
</evidence>
<dbReference type="CDD" id="cd00086">
    <property type="entry name" value="homeodomain"/>
    <property type="match status" value="1"/>
</dbReference>
<evidence type="ECO:0000256" key="3">
    <source>
        <dbReference type="ARBA" id="ARBA00023125"/>
    </source>
</evidence>
<feature type="region of interest" description="Disordered" evidence="8">
    <location>
        <begin position="1"/>
        <end position="32"/>
    </location>
</feature>
<accession>A0A1B0B533</accession>
<name>A0A1B0B533_9MUSC</name>
<evidence type="ECO:0000259" key="9">
    <source>
        <dbReference type="PROSITE" id="PS50071"/>
    </source>
</evidence>
<dbReference type="PANTHER" id="PTHR24340">
    <property type="entry name" value="HOMEOBOX PROTEIN NKX"/>
    <property type="match status" value="1"/>
</dbReference>
<dbReference type="Proteomes" id="UP000092460">
    <property type="component" value="Unassembled WGS sequence"/>
</dbReference>
<dbReference type="InterPro" id="IPR050394">
    <property type="entry name" value="Homeobox_NK-like"/>
</dbReference>
<feature type="compositionally biased region" description="Basic residues" evidence="8">
    <location>
        <begin position="301"/>
        <end position="310"/>
    </location>
</feature>
<evidence type="ECO:0000313" key="10">
    <source>
        <dbReference type="EnsemblMetazoa" id="GPPI019177-PA"/>
    </source>
</evidence>
<dbReference type="Pfam" id="PF00046">
    <property type="entry name" value="Homeodomain"/>
    <property type="match status" value="1"/>
</dbReference>
<dbReference type="GO" id="GO:0000978">
    <property type="term" value="F:RNA polymerase II cis-regulatory region sequence-specific DNA binding"/>
    <property type="evidence" value="ECO:0007669"/>
    <property type="project" value="TreeGrafter"/>
</dbReference>
<dbReference type="InterPro" id="IPR001356">
    <property type="entry name" value="HD"/>
</dbReference>
<evidence type="ECO:0000256" key="1">
    <source>
        <dbReference type="ARBA" id="ARBA00004123"/>
    </source>
</evidence>
<keyword evidence="4 6" id="KW-0371">Homeobox</keyword>
<evidence type="ECO:0000256" key="7">
    <source>
        <dbReference type="RuleBase" id="RU000682"/>
    </source>
</evidence>
<feature type="domain" description="Homeobox" evidence="9">
    <location>
        <begin position="305"/>
        <end position="365"/>
    </location>
</feature>
<proteinExistence type="predicted"/>
<keyword evidence="12" id="KW-1185">Reference proteome</keyword>
<reference evidence="11" key="2">
    <citation type="submission" date="2020-05" db="UniProtKB">
        <authorList>
            <consortium name="EnsemblMetazoa"/>
        </authorList>
    </citation>
    <scope>IDENTIFICATION</scope>
    <source>
        <strain evidence="11">IAEA</strain>
    </source>
</reference>
<dbReference type="InterPro" id="IPR017970">
    <property type="entry name" value="Homeobox_CS"/>
</dbReference>
<dbReference type="PROSITE" id="PS50071">
    <property type="entry name" value="HOMEOBOX_2"/>
    <property type="match status" value="1"/>
</dbReference>
<dbReference type="STRING" id="67801.A0A1B0B533"/>
<dbReference type="PANTHER" id="PTHR24340:SF41">
    <property type="entry name" value="MUSCLE-SPECIFIC HOMEOBOX PROTEIN TINMAN-RELATED"/>
    <property type="match status" value="1"/>
</dbReference>
<sequence>MNMLQHQQQSASVSQGYYDYNQPSPSGIANTDSLNTTPFSVKDILNMVNQNEAYDTTYGHMEGPLHTSTSAFPAEYETRVYDGQNTLTSIAPHGHISTAAAASTSYYSAYQDYTAPASHQTYQAYNPSHHQYYMPPPPTVATYQPPGYSASASQSMFNYNYPTDPYMGSNIAQHCMATVSATPPTTHVDLANNSLIKNEYVPTSYVTPSPTLDLNSSIEVDVNVTNSNSCQKKANNSSLATSTSIHSLMETASNTASLRHISSGLTDAVYEQTSLLSISSDSNKKKDISQVTSSKSELRKNGKPRSKRKPRVLFSQAQVLELECRFRMKKYLNGAEREAIAQKLNLSPTQVKIWFQNRRYKSKRGEIDSEPASLKSKIEPPPQNINIWSHTHTALMNQQNLAHHHHLRHS</sequence>
<dbReference type="VEuPathDB" id="VectorBase:GPPI019177"/>
<dbReference type="EnsemblMetazoa" id="GPPI019177-RA">
    <property type="protein sequence ID" value="GPPI019177-PA"/>
    <property type="gene ID" value="GPPI019177"/>
</dbReference>
<organism evidence="11 12">
    <name type="scientific">Glossina palpalis gambiensis</name>
    <dbReference type="NCBI Taxonomy" id="67801"/>
    <lineage>
        <taxon>Eukaryota</taxon>
        <taxon>Metazoa</taxon>
        <taxon>Ecdysozoa</taxon>
        <taxon>Arthropoda</taxon>
        <taxon>Hexapoda</taxon>
        <taxon>Insecta</taxon>
        <taxon>Pterygota</taxon>
        <taxon>Neoptera</taxon>
        <taxon>Endopterygota</taxon>
        <taxon>Diptera</taxon>
        <taxon>Brachycera</taxon>
        <taxon>Muscomorpha</taxon>
        <taxon>Hippoboscoidea</taxon>
        <taxon>Glossinidae</taxon>
        <taxon>Glossina</taxon>
    </lineage>
</organism>
<dbReference type="InterPro" id="IPR009057">
    <property type="entry name" value="Homeodomain-like_sf"/>
</dbReference>
<evidence type="ECO:0000256" key="8">
    <source>
        <dbReference type="SAM" id="MobiDB-lite"/>
    </source>
</evidence>
<dbReference type="VEuPathDB" id="VectorBase:GPPI047990"/>
<evidence type="ECO:0000256" key="6">
    <source>
        <dbReference type="PROSITE-ProRule" id="PRU00108"/>
    </source>
</evidence>
<protein>
    <submittedName>
        <fullName evidence="10">Tinman</fullName>
    </submittedName>
</protein>